<dbReference type="AlphaFoldDB" id="A0A9P6XDD4"/>
<feature type="transmembrane region" description="Helical" evidence="9">
    <location>
        <begin position="374"/>
        <end position="397"/>
    </location>
</feature>
<evidence type="ECO:0000256" key="4">
    <source>
        <dbReference type="ARBA" id="ARBA00022692"/>
    </source>
</evidence>
<comment type="similarity">
    <text evidence="2 7">Belongs to the major facilitator superfamily. Sugar transporter (TC 2.A.1.1) family.</text>
</comment>
<dbReference type="Pfam" id="PF00083">
    <property type="entry name" value="Sugar_tr"/>
    <property type="match status" value="1"/>
</dbReference>
<evidence type="ECO:0000256" key="7">
    <source>
        <dbReference type="RuleBase" id="RU003346"/>
    </source>
</evidence>
<feature type="region of interest" description="Disordered" evidence="8">
    <location>
        <begin position="495"/>
        <end position="514"/>
    </location>
</feature>
<feature type="transmembrane region" description="Helical" evidence="9">
    <location>
        <begin position="141"/>
        <end position="161"/>
    </location>
</feature>
<evidence type="ECO:0000256" key="2">
    <source>
        <dbReference type="ARBA" id="ARBA00010992"/>
    </source>
</evidence>
<dbReference type="InterPro" id="IPR050360">
    <property type="entry name" value="MFS_Sugar_Transporters"/>
</dbReference>
<keyword evidence="6 9" id="KW-0472">Membrane</keyword>
<dbReference type="GO" id="GO:0005351">
    <property type="term" value="F:carbohydrate:proton symporter activity"/>
    <property type="evidence" value="ECO:0007669"/>
    <property type="project" value="TreeGrafter"/>
</dbReference>
<sequence>MGYLTRITSNVYCIGGFAAIAGIMFGFDIGSNSGVIGTKQYQKFFHDPDSLLQGGINGALSAGCFVGALIAGYPADRFSRKYTLIAASFLFIIGSILQAAANGVPMLCVGRVLNGLSVGVTSMVVPLYQSEISPKEIRGRIVSVQQWSITWGIFLAFWIQYGCQFIDSTAAFRIPWAIQAVPALILVCGMWFFPFSPRWLADKGRIEEARQVLADIHGNGDPNHPRVQLEMEEINATIHFEKNIASHRYTDLFKPGMAYRVFLGVCLQIWQQLTGMNIIMFYAVLLFEQAGVGDTQEATLLSSGISYVVNVVMTVPAILFVDKWGRRPTLIFGALAMSIFLWAVGGILATQEWYIDAADGKWKVHIDSKEKINGVVACIYLFVASFATTWGPLGWVYPAEIYPLRVRAMAVSLSTASNWLFNWILNFVVPLLMQRIHYGLYLLFAAFNFLMCLHVFLFYPETKGYTLEEMDVVFQYNPRKRVPQEVLDQFMANRNETRGSELASSDASEKKVEA</sequence>
<dbReference type="Gene3D" id="1.20.1250.20">
    <property type="entry name" value="MFS general substrate transporter like domains"/>
    <property type="match status" value="1"/>
</dbReference>
<feature type="transmembrane region" description="Helical" evidence="9">
    <location>
        <begin position="304"/>
        <end position="321"/>
    </location>
</feature>
<dbReference type="InterPro" id="IPR005828">
    <property type="entry name" value="MFS_sugar_transport-like"/>
</dbReference>
<evidence type="ECO:0000256" key="5">
    <source>
        <dbReference type="ARBA" id="ARBA00022989"/>
    </source>
</evidence>
<keyword evidence="12" id="KW-1185">Reference proteome</keyword>
<dbReference type="PANTHER" id="PTHR48022:SF7">
    <property type="entry name" value="MAJOR FACILITATOR SUPERFAMILY (MFS) PROFILE DOMAIN-CONTAINING PROTEIN-RELATED"/>
    <property type="match status" value="1"/>
</dbReference>
<dbReference type="SUPFAM" id="SSF103473">
    <property type="entry name" value="MFS general substrate transporter"/>
    <property type="match status" value="1"/>
</dbReference>
<dbReference type="PRINTS" id="PR00171">
    <property type="entry name" value="SUGRTRNSPORT"/>
</dbReference>
<feature type="transmembrane region" description="Helical" evidence="9">
    <location>
        <begin position="438"/>
        <end position="459"/>
    </location>
</feature>
<dbReference type="InterPro" id="IPR005829">
    <property type="entry name" value="Sugar_transporter_CS"/>
</dbReference>
<comment type="caution">
    <text evidence="11">The sequence shown here is derived from an EMBL/GenBank/DDBJ whole genome shotgun (WGS) entry which is preliminary data.</text>
</comment>
<evidence type="ECO:0000313" key="11">
    <source>
        <dbReference type="EMBL" id="KAG1311209.1"/>
    </source>
</evidence>
<keyword evidence="3 7" id="KW-0813">Transport</keyword>
<evidence type="ECO:0000256" key="3">
    <source>
        <dbReference type="ARBA" id="ARBA00022448"/>
    </source>
</evidence>
<feature type="transmembrane region" description="Helical" evidence="9">
    <location>
        <begin position="51"/>
        <end position="70"/>
    </location>
</feature>
<feature type="transmembrane region" description="Helical" evidence="9">
    <location>
        <begin position="82"/>
        <end position="100"/>
    </location>
</feature>
<feature type="transmembrane region" description="Helical" evidence="9">
    <location>
        <begin position="173"/>
        <end position="193"/>
    </location>
</feature>
<name>A0A9P6XDD4_RHIOR</name>
<dbReference type="PROSITE" id="PS00216">
    <property type="entry name" value="SUGAR_TRANSPORT_1"/>
    <property type="match status" value="1"/>
</dbReference>
<dbReference type="NCBIfam" id="TIGR00879">
    <property type="entry name" value="SP"/>
    <property type="match status" value="1"/>
</dbReference>
<dbReference type="InterPro" id="IPR020846">
    <property type="entry name" value="MFS_dom"/>
</dbReference>
<protein>
    <recommendedName>
        <fullName evidence="10">Major facilitator superfamily (MFS) profile domain-containing protein</fullName>
    </recommendedName>
</protein>
<evidence type="ECO:0000256" key="1">
    <source>
        <dbReference type="ARBA" id="ARBA00004141"/>
    </source>
</evidence>
<dbReference type="FunFam" id="1.20.1250.20:FF:000026">
    <property type="entry name" value="MFS quinate transporter QutD"/>
    <property type="match status" value="1"/>
</dbReference>
<dbReference type="EMBL" id="JAANQT010000414">
    <property type="protein sequence ID" value="KAG1311209.1"/>
    <property type="molecule type" value="Genomic_DNA"/>
</dbReference>
<evidence type="ECO:0000256" key="8">
    <source>
        <dbReference type="SAM" id="MobiDB-lite"/>
    </source>
</evidence>
<keyword evidence="4 9" id="KW-0812">Transmembrane</keyword>
<feature type="transmembrane region" description="Helical" evidence="9">
    <location>
        <begin position="261"/>
        <end position="284"/>
    </location>
</feature>
<evidence type="ECO:0000256" key="9">
    <source>
        <dbReference type="SAM" id="Phobius"/>
    </source>
</evidence>
<dbReference type="GO" id="GO:0016020">
    <property type="term" value="C:membrane"/>
    <property type="evidence" value="ECO:0007669"/>
    <property type="project" value="UniProtKB-SubCell"/>
</dbReference>
<feature type="transmembrane region" description="Helical" evidence="9">
    <location>
        <begin position="112"/>
        <end position="129"/>
    </location>
</feature>
<dbReference type="Proteomes" id="UP000716291">
    <property type="component" value="Unassembled WGS sequence"/>
</dbReference>
<feature type="transmembrane region" description="Helical" evidence="9">
    <location>
        <begin position="12"/>
        <end position="31"/>
    </location>
</feature>
<gene>
    <name evidence="11" type="ORF">G6F64_003972</name>
</gene>
<dbReference type="PROSITE" id="PS00217">
    <property type="entry name" value="SUGAR_TRANSPORT_2"/>
    <property type="match status" value="1"/>
</dbReference>
<dbReference type="CDD" id="cd17356">
    <property type="entry name" value="MFS_HXT"/>
    <property type="match status" value="1"/>
</dbReference>
<feature type="domain" description="Major facilitator superfamily (MFS) profile" evidence="10">
    <location>
        <begin position="14"/>
        <end position="463"/>
    </location>
</feature>
<dbReference type="InterPro" id="IPR003663">
    <property type="entry name" value="Sugar/inositol_transpt"/>
</dbReference>
<evidence type="ECO:0000256" key="6">
    <source>
        <dbReference type="ARBA" id="ARBA00023136"/>
    </source>
</evidence>
<keyword evidence="5 9" id="KW-1133">Transmembrane helix</keyword>
<accession>A0A9P6XDD4</accession>
<dbReference type="OrthoDB" id="4142200at2759"/>
<feature type="transmembrane region" description="Helical" evidence="9">
    <location>
        <begin position="409"/>
        <end position="432"/>
    </location>
</feature>
<dbReference type="InterPro" id="IPR036259">
    <property type="entry name" value="MFS_trans_sf"/>
</dbReference>
<evidence type="ECO:0000259" key="10">
    <source>
        <dbReference type="PROSITE" id="PS50850"/>
    </source>
</evidence>
<comment type="subcellular location">
    <subcellularLocation>
        <location evidence="1">Membrane</location>
        <topology evidence="1">Multi-pass membrane protein</topology>
    </subcellularLocation>
</comment>
<evidence type="ECO:0000313" key="12">
    <source>
        <dbReference type="Proteomes" id="UP000716291"/>
    </source>
</evidence>
<organism evidence="11 12">
    <name type="scientific">Rhizopus oryzae</name>
    <name type="common">Mucormycosis agent</name>
    <name type="synonym">Rhizopus arrhizus var. delemar</name>
    <dbReference type="NCBI Taxonomy" id="64495"/>
    <lineage>
        <taxon>Eukaryota</taxon>
        <taxon>Fungi</taxon>
        <taxon>Fungi incertae sedis</taxon>
        <taxon>Mucoromycota</taxon>
        <taxon>Mucoromycotina</taxon>
        <taxon>Mucoromycetes</taxon>
        <taxon>Mucorales</taxon>
        <taxon>Mucorineae</taxon>
        <taxon>Rhizopodaceae</taxon>
        <taxon>Rhizopus</taxon>
    </lineage>
</organism>
<dbReference type="PANTHER" id="PTHR48022">
    <property type="entry name" value="PLASTIDIC GLUCOSE TRANSPORTER 4"/>
    <property type="match status" value="1"/>
</dbReference>
<dbReference type="PROSITE" id="PS50850">
    <property type="entry name" value="MFS"/>
    <property type="match status" value="1"/>
</dbReference>
<reference evidence="11" key="1">
    <citation type="journal article" date="2020" name="Microb. Genom.">
        <title>Genetic diversity of clinical and environmental Mucorales isolates obtained from an investigation of mucormycosis cases among solid organ transplant recipients.</title>
        <authorList>
            <person name="Nguyen M.H."/>
            <person name="Kaul D."/>
            <person name="Muto C."/>
            <person name="Cheng S.J."/>
            <person name="Richter R.A."/>
            <person name="Bruno V.M."/>
            <person name="Liu G."/>
            <person name="Beyhan S."/>
            <person name="Sundermann A.J."/>
            <person name="Mounaud S."/>
            <person name="Pasculle A.W."/>
            <person name="Nierman W.C."/>
            <person name="Driscoll E."/>
            <person name="Cumbie R."/>
            <person name="Clancy C.J."/>
            <person name="Dupont C.L."/>
        </authorList>
    </citation>
    <scope>NUCLEOTIDE SEQUENCE</scope>
    <source>
        <strain evidence="11">GL11</strain>
    </source>
</reference>
<feature type="transmembrane region" description="Helical" evidence="9">
    <location>
        <begin position="330"/>
        <end position="354"/>
    </location>
</feature>
<proteinExistence type="inferred from homology"/>